<accession>A0A328D8Z1</accession>
<name>A0A328D8Z1_9ASTE</name>
<dbReference type="SMART" id="SM00164">
    <property type="entry name" value="TBC"/>
    <property type="match status" value="1"/>
</dbReference>
<evidence type="ECO:0000313" key="4">
    <source>
        <dbReference type="EMBL" id="RAL42195.1"/>
    </source>
</evidence>
<dbReference type="SUPFAM" id="SSF47923">
    <property type="entry name" value="Ypt/Rab-GAP domain of gyp1p"/>
    <property type="match status" value="2"/>
</dbReference>
<dbReference type="PROSITE" id="PS50086">
    <property type="entry name" value="TBC_RABGAP"/>
    <property type="match status" value="1"/>
</dbReference>
<dbReference type="Proteomes" id="UP000249390">
    <property type="component" value="Unassembled WGS sequence"/>
</dbReference>
<dbReference type="GO" id="GO:0005096">
    <property type="term" value="F:GTPase activator activity"/>
    <property type="evidence" value="ECO:0007669"/>
    <property type="project" value="TreeGrafter"/>
</dbReference>
<feature type="domain" description="CRIB" evidence="3">
    <location>
        <begin position="493"/>
        <end position="506"/>
    </location>
</feature>
<reference evidence="4 5" key="1">
    <citation type="submission" date="2018-06" db="EMBL/GenBank/DDBJ databases">
        <title>The Genome of Cuscuta australis (Dodder) Provides Insight into the Evolution of Plant Parasitism.</title>
        <authorList>
            <person name="Liu H."/>
        </authorList>
    </citation>
    <scope>NUCLEOTIDE SEQUENCE [LARGE SCALE GENOMIC DNA]</scope>
    <source>
        <strain evidence="5">cv. Yunnan</strain>
        <tissue evidence="4">Vines</tissue>
    </source>
</reference>
<feature type="compositionally biased region" description="Basic and acidic residues" evidence="1">
    <location>
        <begin position="541"/>
        <end position="566"/>
    </location>
</feature>
<keyword evidence="5" id="KW-1185">Reference proteome</keyword>
<evidence type="ECO:0000256" key="1">
    <source>
        <dbReference type="SAM" id="MobiDB-lite"/>
    </source>
</evidence>
<dbReference type="AlphaFoldDB" id="A0A328D8Z1"/>
<feature type="domain" description="Rab-GAP TBC" evidence="2">
    <location>
        <begin position="81"/>
        <end position="320"/>
    </location>
</feature>
<proteinExistence type="predicted"/>
<protein>
    <recommendedName>
        <fullName evidence="6">CRIB domain-containing protein</fullName>
    </recommendedName>
</protein>
<evidence type="ECO:0008006" key="6">
    <source>
        <dbReference type="Google" id="ProtNLM"/>
    </source>
</evidence>
<evidence type="ECO:0000259" key="3">
    <source>
        <dbReference type="PROSITE" id="PS50108"/>
    </source>
</evidence>
<dbReference type="Pfam" id="PF00786">
    <property type="entry name" value="PBD"/>
    <property type="match status" value="1"/>
</dbReference>
<evidence type="ECO:0000259" key="2">
    <source>
        <dbReference type="PROSITE" id="PS50086"/>
    </source>
</evidence>
<feature type="compositionally biased region" description="Basic residues" evidence="1">
    <location>
        <begin position="591"/>
        <end position="600"/>
    </location>
</feature>
<dbReference type="InterPro" id="IPR035969">
    <property type="entry name" value="Rab-GAP_TBC_sf"/>
</dbReference>
<organism evidence="4 5">
    <name type="scientific">Cuscuta australis</name>
    <dbReference type="NCBI Taxonomy" id="267555"/>
    <lineage>
        <taxon>Eukaryota</taxon>
        <taxon>Viridiplantae</taxon>
        <taxon>Streptophyta</taxon>
        <taxon>Embryophyta</taxon>
        <taxon>Tracheophyta</taxon>
        <taxon>Spermatophyta</taxon>
        <taxon>Magnoliopsida</taxon>
        <taxon>eudicotyledons</taxon>
        <taxon>Gunneridae</taxon>
        <taxon>Pentapetalae</taxon>
        <taxon>asterids</taxon>
        <taxon>lamiids</taxon>
        <taxon>Solanales</taxon>
        <taxon>Convolvulaceae</taxon>
        <taxon>Cuscuteae</taxon>
        <taxon>Cuscuta</taxon>
        <taxon>Cuscuta subgen. Grammica</taxon>
        <taxon>Cuscuta sect. Cleistogrammica</taxon>
    </lineage>
</organism>
<dbReference type="Gene3D" id="1.10.8.270">
    <property type="entry name" value="putative rabgap domain of human tbc1 domain family member 14 like domains"/>
    <property type="match status" value="1"/>
</dbReference>
<dbReference type="FunFam" id="1.10.8.270:FF:000025">
    <property type="entry name" value="TBC1 domain family member 15-like"/>
    <property type="match status" value="1"/>
</dbReference>
<dbReference type="InterPro" id="IPR000095">
    <property type="entry name" value="CRIB_dom"/>
</dbReference>
<dbReference type="Gene3D" id="1.10.472.80">
    <property type="entry name" value="Ypt/Rab-GAP domain of gyp1p, domain 3"/>
    <property type="match status" value="1"/>
</dbReference>
<sequence>MGSFSSVASKNCASCGGVRNSGSEDLAQYFPIRPECQANVPKIRFKTRAGKTLSPRRWNAAFSPDGKLDIAAVLRRIQRGGIHPSIKGAVWEFLLGCFDPNSTSEERNEARRRRREQYAAWKTECQKIEPTIGSGKVMTAAVITEDGQHSENGNRTKNGSLEKEVVQWKLLLHQIGLDVVRTDRALVFYENEANQARQFDILAIYAWMDKDIGYVQGMSDICSPMVILFENEADAFWCFEHAMRRMRENFKCSASSMGVQAQLSTLSLIVNTVDPKLHKHIEELDGGGYLFAVRMLMALFRRELSFVDSLYLWEVMWAMEYNPNTYLSYTESREEDKNVKLSSKELKQYGKFERKRVKSGRATDLRRTNDLSVFVVAGVLETKHKQLMKEARGIDDVTNILGEVTGNLDAKLALKEALKKSHNFLGEGGIYNPPPPNACAFPDSWRILPRLTTKDGALKKKDRIMTTKVKGLIKGLRYISQIFDEEKEAEIQIGFPTDVKHVAHIGWDGPSAADNPTWMQGFNGALRSAPLGSPPPAYSKDNPEIKWVSEDTRGRGGRSGSREAAEGQKPSGRHPSSGENDGGAGGSPKSSKPRPSRRHKSAADGTKSAATAASDSSVPDIAKKSRRKKSKDFTADSCSRSSRTCRSAAAPTAAAAAAPDADQGPSPHAQEQLENC</sequence>
<dbReference type="PANTHER" id="PTHR22957:SF533">
    <property type="entry name" value="TBC1 DOMAIN FAMILY MEMBER 15-LIKE ISOFORM X1"/>
    <property type="match status" value="1"/>
</dbReference>
<dbReference type="InterPro" id="IPR000195">
    <property type="entry name" value="Rab-GAP-TBC_dom"/>
</dbReference>
<feature type="region of interest" description="Disordered" evidence="1">
    <location>
        <begin position="525"/>
        <end position="676"/>
    </location>
</feature>
<gene>
    <name evidence="4" type="ORF">DM860_011978</name>
</gene>
<feature type="compositionally biased region" description="Low complexity" evidence="1">
    <location>
        <begin position="603"/>
        <end position="617"/>
    </location>
</feature>
<evidence type="ECO:0000313" key="5">
    <source>
        <dbReference type="Proteomes" id="UP000249390"/>
    </source>
</evidence>
<dbReference type="PANTHER" id="PTHR22957">
    <property type="entry name" value="TBC1 DOMAIN FAMILY MEMBER GTPASE-ACTIVATING PROTEIN"/>
    <property type="match status" value="1"/>
</dbReference>
<feature type="compositionally biased region" description="Low complexity" evidence="1">
    <location>
        <begin position="635"/>
        <end position="662"/>
    </location>
</feature>
<dbReference type="PROSITE" id="PS50108">
    <property type="entry name" value="CRIB"/>
    <property type="match status" value="1"/>
</dbReference>
<dbReference type="Pfam" id="PF00566">
    <property type="entry name" value="RabGAP-TBC"/>
    <property type="match status" value="1"/>
</dbReference>
<dbReference type="EMBL" id="NQVE01000175">
    <property type="protein sequence ID" value="RAL42195.1"/>
    <property type="molecule type" value="Genomic_DNA"/>
</dbReference>
<comment type="caution">
    <text evidence="4">The sequence shown here is derived from an EMBL/GenBank/DDBJ whole genome shotgun (WGS) entry which is preliminary data.</text>
</comment>
<dbReference type="CDD" id="cd00132">
    <property type="entry name" value="CRIB"/>
    <property type="match status" value="1"/>
</dbReference>